<feature type="transmembrane region" description="Helical" evidence="1">
    <location>
        <begin position="24"/>
        <end position="44"/>
    </location>
</feature>
<accession>A0ABS2DK07</accession>
<evidence type="ECO:0000313" key="2">
    <source>
        <dbReference type="EMBL" id="MBM6617861.1"/>
    </source>
</evidence>
<proteinExistence type="predicted"/>
<keyword evidence="1" id="KW-0812">Transmembrane</keyword>
<evidence type="ECO:0000256" key="1">
    <source>
        <dbReference type="SAM" id="Phobius"/>
    </source>
</evidence>
<comment type="caution">
    <text evidence="2">The sequence shown here is derived from an EMBL/GenBank/DDBJ whole genome shotgun (WGS) entry which is preliminary data.</text>
</comment>
<sequence length="76" mass="8740">MYLFLSIILATVLAYILWIVDPFVAGIVGFGIVVGCIFRGLYLLNDLHKRISKFVPKEDKAQEVYNKYLEEKETDV</sequence>
<gene>
    <name evidence="2" type="ORF">JR050_09295</name>
</gene>
<organism evidence="2 3">
    <name type="scientific">Bacillus suaedaesalsae</name>
    <dbReference type="NCBI Taxonomy" id="2810349"/>
    <lineage>
        <taxon>Bacteria</taxon>
        <taxon>Bacillati</taxon>
        <taxon>Bacillota</taxon>
        <taxon>Bacilli</taxon>
        <taxon>Bacillales</taxon>
        <taxon>Bacillaceae</taxon>
        <taxon>Bacillus</taxon>
    </lineage>
</organism>
<dbReference type="Proteomes" id="UP001518925">
    <property type="component" value="Unassembled WGS sequence"/>
</dbReference>
<keyword evidence="1" id="KW-0472">Membrane</keyword>
<evidence type="ECO:0000313" key="3">
    <source>
        <dbReference type="Proteomes" id="UP001518925"/>
    </source>
</evidence>
<name>A0ABS2DK07_9BACI</name>
<keyword evidence="3" id="KW-1185">Reference proteome</keyword>
<protein>
    <recommendedName>
        <fullName evidence="4">ATP-dependent Lon protease</fullName>
    </recommendedName>
</protein>
<reference evidence="2 3" key="1">
    <citation type="submission" date="2021-02" db="EMBL/GenBank/DDBJ databases">
        <title>Bacillus sp. RD4P76, an endophyte from a halophyte.</title>
        <authorList>
            <person name="Sun J.-Q."/>
        </authorList>
    </citation>
    <scope>NUCLEOTIDE SEQUENCE [LARGE SCALE GENOMIC DNA]</scope>
    <source>
        <strain evidence="2 3">RD4P76</strain>
    </source>
</reference>
<evidence type="ECO:0008006" key="4">
    <source>
        <dbReference type="Google" id="ProtNLM"/>
    </source>
</evidence>
<dbReference type="EMBL" id="JAFELM010000028">
    <property type="protein sequence ID" value="MBM6617861.1"/>
    <property type="molecule type" value="Genomic_DNA"/>
</dbReference>
<dbReference type="RefSeq" id="WP_204203222.1">
    <property type="nucleotide sequence ID" value="NZ_JAFELM010000028.1"/>
</dbReference>
<keyword evidence="1" id="KW-1133">Transmembrane helix</keyword>